<dbReference type="Proteomes" id="UP000265140">
    <property type="component" value="Chromosome 7"/>
</dbReference>
<sequence length="940" mass="102933">MSVRRALVDCAVLSLQDQCVLYPCCRGCFSRVLRTDTTWWRCSRCGYRCLEQHLDYRYRLSLRVTRGNTIFGLTVFGSCLNPLFGAKATDLHRLVEESLGEEGQRLGGHSRLLVKAVEDCFIGRHFVFGIKLSGSLPPGTESGSQFIASQISLPLAAAPGCSVVSYYRTLLHQAALGPAWISDPGPAPQSIANTNGAPLLLPPSTEGSFNSTLPACGGSLSLHCSFTRTPTYTQTVPWQQSPGVITSSAEQEEECSFQGGEKGRERGLGEVPGRLKIPGVSGRLISPFSLPQPPCQEEGNNRDSYWDVLSSFCEVPDSPVPSPASLTWAAPMQPSHRQAVPSSARKRGVPETECLSESHLTDLADHVPWEDLPFSESLGEFVCNPADTDPETDHQNRSTTLTEPIPMLPRTLLDITNVEGVTHGGLSPQSQEHKHSADLEEEEDDYNCSADLFHYADNSTDTHTPHVDGHTDTHPPHVDGHTDTHTPHVDGHTDTHTPHVDGHTDTHTPHVDGHTDTHTPHVDGHTDTHPPHVDGHTDTHTPHVDGHTDTHTPHVDGHTDTHPPHVDGHTDTHPPHVDGHTDTHPPHVDGHTDTHPPHVDGHTDTHTPHVDGHTDTHPPHVDGHTDTHTPHVDGHTDTHTPHVDGHTDTHTPHVDGHTDTHPPHVDGHTDTHPPHVDGHTDTHPPHVDGHTDTHPPHVDGHTDTHPPHVDGHTDTHTPHVDCHTDTHTPHIDCHTDTHTPHIDCHTDRGSECGDSVDFVPFSQSTPVSRRTAPLHSLQLRAQRHTPRALTHTPRALRQEPRNSLRAWQRIFGGALKRTAESRRGSSLGEESDMVPPSPAAPCSLRSTGSSRRRISGVKGSEGGSYLRTKGGAQMRAASSLTNRQHADWERHVPHTLTDRQTNQCQTPSCPSLQEKKVSDWSSDPEIEGCDWSRDMFDDSF</sequence>
<dbReference type="InterPro" id="IPR013955">
    <property type="entry name" value="Rep_factor-A_C"/>
</dbReference>
<dbReference type="InterPro" id="IPR036770">
    <property type="entry name" value="Ankyrin_rpt-contain_sf"/>
</dbReference>
<evidence type="ECO:0000259" key="2">
    <source>
        <dbReference type="Pfam" id="PF08646"/>
    </source>
</evidence>
<feature type="region of interest" description="Disordered" evidence="1">
    <location>
        <begin position="817"/>
        <end position="928"/>
    </location>
</feature>
<dbReference type="Gene3D" id="2.40.50.140">
    <property type="entry name" value="Nucleic acid-binding proteins"/>
    <property type="match status" value="1"/>
</dbReference>
<feature type="domain" description="Replication factor A C-terminal" evidence="2">
    <location>
        <begin position="8"/>
        <end position="98"/>
    </location>
</feature>
<feature type="region of interest" description="Disordered" evidence="1">
    <location>
        <begin position="460"/>
        <end position="656"/>
    </location>
</feature>
<evidence type="ECO:0000313" key="3">
    <source>
        <dbReference type="Ensembl" id="ENSELUP00000097229.1"/>
    </source>
</evidence>
<dbReference type="GO" id="GO:1902230">
    <property type="term" value="P:negative regulation of intrinsic apoptotic signaling pathway in response to DNA damage"/>
    <property type="evidence" value="ECO:0007669"/>
    <property type="project" value="InterPro"/>
</dbReference>
<feature type="compositionally biased region" description="Basic and acidic residues" evidence="1">
    <location>
        <begin position="463"/>
        <end position="656"/>
    </location>
</feature>
<accession>A0AAY5L7T4</accession>
<dbReference type="Pfam" id="PF08646">
    <property type="entry name" value="Rep_fac-A_C"/>
    <property type="match status" value="1"/>
</dbReference>
<dbReference type="InterPro" id="IPR012340">
    <property type="entry name" value="NA-bd_OB-fold"/>
</dbReference>
<reference evidence="3" key="3">
    <citation type="submission" date="2025-09" db="UniProtKB">
        <authorList>
            <consortium name="Ensembl"/>
        </authorList>
    </citation>
    <scope>IDENTIFICATION</scope>
</reference>
<gene>
    <name evidence="3" type="primary">PAPPA2</name>
</gene>
<dbReference type="GeneTree" id="ENSGT00940000166008"/>
<keyword evidence="4" id="KW-1185">Reference proteome</keyword>
<dbReference type="AlphaFoldDB" id="A0AAY5L7T4"/>
<dbReference type="GO" id="GO:0005737">
    <property type="term" value="C:cytoplasm"/>
    <property type="evidence" value="ECO:0007669"/>
    <property type="project" value="TreeGrafter"/>
</dbReference>
<dbReference type="SUPFAM" id="SSF48403">
    <property type="entry name" value="Ankyrin repeat"/>
    <property type="match status" value="1"/>
</dbReference>
<proteinExistence type="predicted"/>
<evidence type="ECO:0000313" key="4">
    <source>
        <dbReference type="Proteomes" id="UP000265140"/>
    </source>
</evidence>
<protein>
    <recommendedName>
        <fullName evidence="2">Replication factor A C-terminal domain-containing protein</fullName>
    </recommendedName>
</protein>
<feature type="region of interest" description="Disordered" evidence="1">
    <location>
        <begin position="422"/>
        <end position="444"/>
    </location>
</feature>
<organism evidence="3 4">
    <name type="scientific">Esox lucius</name>
    <name type="common">Northern pike</name>
    <dbReference type="NCBI Taxonomy" id="8010"/>
    <lineage>
        <taxon>Eukaryota</taxon>
        <taxon>Metazoa</taxon>
        <taxon>Chordata</taxon>
        <taxon>Craniata</taxon>
        <taxon>Vertebrata</taxon>
        <taxon>Euteleostomi</taxon>
        <taxon>Actinopterygii</taxon>
        <taxon>Neopterygii</taxon>
        <taxon>Teleostei</taxon>
        <taxon>Protacanthopterygii</taxon>
        <taxon>Esociformes</taxon>
        <taxon>Esocidae</taxon>
        <taxon>Esox</taxon>
    </lineage>
</organism>
<feature type="compositionally biased region" description="Polar residues" evidence="1">
    <location>
        <begin position="898"/>
        <end position="911"/>
    </location>
</feature>
<reference evidence="3 4" key="1">
    <citation type="submission" date="2020-02" db="EMBL/GenBank/DDBJ databases">
        <title>Esox lucius (northern pike) genome, fEsoLuc1, primary haplotype.</title>
        <authorList>
            <person name="Myers G."/>
            <person name="Karagic N."/>
            <person name="Meyer A."/>
            <person name="Pippel M."/>
            <person name="Reichard M."/>
            <person name="Winkler S."/>
            <person name="Tracey A."/>
            <person name="Sims Y."/>
            <person name="Howe K."/>
            <person name="Rhie A."/>
            <person name="Formenti G."/>
            <person name="Durbin R."/>
            <person name="Fedrigo O."/>
            <person name="Jarvis E.D."/>
        </authorList>
    </citation>
    <scope>NUCLEOTIDE SEQUENCE [LARGE SCALE GENOMIC DNA]</scope>
</reference>
<evidence type="ECO:0000256" key="1">
    <source>
        <dbReference type="SAM" id="MobiDB-lite"/>
    </source>
</evidence>
<dbReference type="Ensembl" id="ENSELUT00000105678.1">
    <property type="protein sequence ID" value="ENSELUP00000097229.1"/>
    <property type="gene ID" value="ENSELUG00000040156.1"/>
</dbReference>
<dbReference type="GO" id="GO:0005634">
    <property type="term" value="C:nucleus"/>
    <property type="evidence" value="ECO:0007669"/>
    <property type="project" value="TreeGrafter"/>
</dbReference>
<dbReference type="PANTHER" id="PTHR35537">
    <property type="entry name" value="DNA DAMAGE-INDUCIBLE APOPTOSIS SUPPRESSOR PROTEIN DDIAS"/>
    <property type="match status" value="1"/>
</dbReference>
<name>A0AAY5L7T4_ESOLU</name>
<dbReference type="SUPFAM" id="SSF50249">
    <property type="entry name" value="Nucleic acid-binding proteins"/>
    <property type="match status" value="1"/>
</dbReference>
<reference evidence="3" key="2">
    <citation type="submission" date="2025-08" db="UniProtKB">
        <authorList>
            <consortium name="Ensembl"/>
        </authorList>
    </citation>
    <scope>IDENTIFICATION</scope>
</reference>
<dbReference type="InterPro" id="IPR043522">
    <property type="entry name" value="DDIAS"/>
</dbReference>
<dbReference type="PANTHER" id="PTHR35537:SF1">
    <property type="entry name" value="DNA DAMAGE-INDUCED APOPTOSIS SUPPRESSOR PROTEIN"/>
    <property type="match status" value="1"/>
</dbReference>